<gene>
    <name evidence="1" type="ORF">UREOM_2810</name>
</gene>
<name>A0ABP9U6A9_9BACT</name>
<keyword evidence="2" id="KW-1185">Reference proteome</keyword>
<evidence type="ECO:0000313" key="2">
    <source>
        <dbReference type="Proteomes" id="UP001449582"/>
    </source>
</evidence>
<dbReference type="RefSeq" id="WP_353289736.1">
    <property type="nucleotide sequence ID" value="NZ_BAABQM010000002.1"/>
</dbReference>
<protein>
    <submittedName>
        <fullName evidence="1">Uncharacterized protein</fullName>
    </submittedName>
</protein>
<proteinExistence type="predicted"/>
<evidence type="ECO:0000313" key="1">
    <source>
        <dbReference type="EMBL" id="GAA5414570.1"/>
    </source>
</evidence>
<reference evidence="1" key="1">
    <citation type="submission" date="2024-02" db="EMBL/GenBank/DDBJ databases">
        <title>Draft genome sequence of new strains in genus Ureaplasma.</title>
        <authorList>
            <person name="Nakajima Y."/>
            <person name="Segawa T."/>
        </authorList>
    </citation>
    <scope>NUCLEOTIDE SEQUENCE [LARGE SCALE GENOMIC DNA]</scope>
    <source>
        <strain evidence="1">OM1</strain>
    </source>
</reference>
<accession>A0ABP9U6A9</accession>
<sequence length="288" mass="33715">MNNNIRSEAYVTVLKQLLNNSNDTNEVIEEVTTKTSETKTLTDKSEVTETQVVSQKQTFKNGLVADYVNEILGYASKNMFLKVFTHAYHTKKINKEFTILSNTFVNKYYEYTKTTVKTAFENPLALFKEDVRDKLKWITKLIDAYKDLLARNRKLKRIVKRIIILQERVSSPGLSNEQRDKMMSKITKLNHKGSTVFFRRDKNLLKAFSKEVEELDRWLHSDNNYFKISDKDFGFLNVFVRSDANLTNVKVIHLQMLHDLIQNSRYGLELYKKAMEAHGFKTNIESQE</sequence>
<comment type="caution">
    <text evidence="1">The sequence shown here is derived from an EMBL/GenBank/DDBJ whole genome shotgun (WGS) entry which is preliminary data.</text>
</comment>
<dbReference type="Proteomes" id="UP001449582">
    <property type="component" value="Unassembled WGS sequence"/>
</dbReference>
<dbReference type="EMBL" id="BAABQM010000002">
    <property type="protein sequence ID" value="GAA5414570.1"/>
    <property type="molecule type" value="Genomic_DNA"/>
</dbReference>
<organism evidence="1 2">
    <name type="scientific">Ureaplasma ceti</name>
    <dbReference type="NCBI Taxonomy" id="3119530"/>
    <lineage>
        <taxon>Bacteria</taxon>
        <taxon>Bacillati</taxon>
        <taxon>Mycoplasmatota</taxon>
        <taxon>Mycoplasmoidales</taxon>
        <taxon>Mycoplasmoidaceae</taxon>
        <taxon>Ureaplasma</taxon>
    </lineage>
</organism>